<reference evidence="1 2" key="1">
    <citation type="submission" date="2022-04" db="EMBL/GenBank/DDBJ databases">
        <title>Hymenobacter sp. isolated from the air.</title>
        <authorList>
            <person name="Won M."/>
            <person name="Lee C.-M."/>
            <person name="Woen H.-Y."/>
            <person name="Kwon S.-W."/>
        </authorList>
    </citation>
    <scope>NUCLEOTIDE SEQUENCE [LARGE SCALE GENOMIC DNA]</scope>
    <source>
        <strain evidence="2">5516 S-25</strain>
    </source>
</reference>
<dbReference type="EMBL" id="CP095848">
    <property type="protein sequence ID" value="UPL47864.1"/>
    <property type="molecule type" value="Genomic_DNA"/>
</dbReference>
<proteinExistence type="predicted"/>
<organism evidence="1 2">
    <name type="scientific">Hymenobacter sublimis</name>
    <dbReference type="NCBI Taxonomy" id="2933777"/>
    <lineage>
        <taxon>Bacteria</taxon>
        <taxon>Pseudomonadati</taxon>
        <taxon>Bacteroidota</taxon>
        <taxon>Cytophagia</taxon>
        <taxon>Cytophagales</taxon>
        <taxon>Hymenobacteraceae</taxon>
        <taxon>Hymenobacter</taxon>
    </lineage>
</organism>
<dbReference type="Proteomes" id="UP000829647">
    <property type="component" value="Chromosome"/>
</dbReference>
<gene>
    <name evidence="1" type="ORF">MWH26_11725</name>
</gene>
<accession>A0ABY4J8Y0</accession>
<name>A0ABY4J8Y0_9BACT</name>
<keyword evidence="2" id="KW-1185">Reference proteome</keyword>
<evidence type="ECO:0000313" key="2">
    <source>
        <dbReference type="Proteomes" id="UP000829647"/>
    </source>
</evidence>
<protein>
    <submittedName>
        <fullName evidence="1">Uncharacterized protein</fullName>
    </submittedName>
</protein>
<dbReference type="RefSeq" id="WP_247974437.1">
    <property type="nucleotide sequence ID" value="NZ_CP095848.1"/>
</dbReference>
<evidence type="ECO:0000313" key="1">
    <source>
        <dbReference type="EMBL" id="UPL47864.1"/>
    </source>
</evidence>
<sequence>MEIILLCYEAAKVRVLDGGYFYTYDLVSIKFAALCQAHQQLVSCQQRTVNTPPTRLPMNGETPAVGADRGFKKWVLVHPNFYSEMKKVRTEGKQVSKAGWFPVLLELSKTALGAVIRAVVSYWLEHR</sequence>